<dbReference type="Gene3D" id="2.40.70.10">
    <property type="entry name" value="Acid Proteases"/>
    <property type="match status" value="1"/>
</dbReference>
<evidence type="ECO:0000259" key="1">
    <source>
        <dbReference type="Pfam" id="PF09668"/>
    </source>
</evidence>
<dbReference type="CDD" id="cd00303">
    <property type="entry name" value="retropepsin_like"/>
    <property type="match status" value="1"/>
</dbReference>
<dbReference type="GeneID" id="107472370"/>
<dbReference type="PANTHER" id="PTHR33067:SF39">
    <property type="entry name" value="TRANSCRIPTION FACTOR INTERACTOR AND REGULATOR CCHC(ZN) FAMILY"/>
    <property type="match status" value="1"/>
</dbReference>
<dbReference type="GO" id="GO:0006508">
    <property type="term" value="P:proteolysis"/>
    <property type="evidence" value="ECO:0007669"/>
    <property type="project" value="InterPro"/>
</dbReference>
<dbReference type="Pfam" id="PF09668">
    <property type="entry name" value="Asp_protease"/>
    <property type="match status" value="1"/>
</dbReference>
<evidence type="ECO:0000313" key="2">
    <source>
        <dbReference type="Proteomes" id="UP000515211"/>
    </source>
</evidence>
<dbReference type="InterPro" id="IPR019103">
    <property type="entry name" value="Peptidase_aspartic_DDI1-type"/>
</dbReference>
<dbReference type="GO" id="GO:0004190">
    <property type="term" value="F:aspartic-type endopeptidase activity"/>
    <property type="evidence" value="ECO:0007669"/>
    <property type="project" value="InterPro"/>
</dbReference>
<dbReference type="AlphaFoldDB" id="A0A6P4CAK8"/>
<reference evidence="3" key="1">
    <citation type="submission" date="2025-08" db="UniProtKB">
        <authorList>
            <consortium name="RefSeq"/>
        </authorList>
    </citation>
    <scope>IDENTIFICATION</scope>
    <source>
        <tissue evidence="3">Whole plant</tissue>
    </source>
</reference>
<gene>
    <name evidence="3" type="primary">LOC107472370</name>
</gene>
<keyword evidence="2" id="KW-1185">Reference proteome</keyword>
<name>A0A6P4CAK8_ARADU</name>
<feature type="domain" description="Aspartic peptidase DDI1-type" evidence="1">
    <location>
        <begin position="42"/>
        <end position="146"/>
    </location>
</feature>
<evidence type="ECO:0000313" key="3">
    <source>
        <dbReference type="RefSeq" id="XP_015947381.1"/>
    </source>
</evidence>
<proteinExistence type="predicted"/>
<sequence>MPLYAKFMKELLTKKRSLKEGQTVVMTKECSAIIQKKLPKKMKDPRSFYIPCTIGNMMIERAFCDLGASINLMPLSLIRKLQIHKLKPTKIALQMANKSIQQALGVVENVLIKVDKFFLPVDFVILDIEEDDNTPIILGRPFLATARELIDIEKGELMLRVHDEHIVFHVFKNLQNSTQEERCMKIDFIDSNLKKAPDETLPMHLSPCWEEKKEVEVLQQAQRIEKKLQPKSAFEILSKDLPQIEALKPQLPPGKEESPKKKVLRGWRNKKIPTEGFSPRDKVMLTYQPMETSPHFSGYYTVNKILSLEHVEIVKNDTRRKLTVSGEGLRHYDHHPP</sequence>
<dbReference type="KEGG" id="adu:107472370"/>
<organism evidence="2 3">
    <name type="scientific">Arachis duranensis</name>
    <name type="common">Wild peanut</name>
    <dbReference type="NCBI Taxonomy" id="130453"/>
    <lineage>
        <taxon>Eukaryota</taxon>
        <taxon>Viridiplantae</taxon>
        <taxon>Streptophyta</taxon>
        <taxon>Embryophyta</taxon>
        <taxon>Tracheophyta</taxon>
        <taxon>Spermatophyta</taxon>
        <taxon>Magnoliopsida</taxon>
        <taxon>eudicotyledons</taxon>
        <taxon>Gunneridae</taxon>
        <taxon>Pentapetalae</taxon>
        <taxon>rosids</taxon>
        <taxon>fabids</taxon>
        <taxon>Fabales</taxon>
        <taxon>Fabaceae</taxon>
        <taxon>Papilionoideae</taxon>
        <taxon>50 kb inversion clade</taxon>
        <taxon>dalbergioids sensu lato</taxon>
        <taxon>Dalbergieae</taxon>
        <taxon>Pterocarpus clade</taxon>
        <taxon>Arachis</taxon>
    </lineage>
</organism>
<accession>A0A6P4CAK8</accession>
<dbReference type="Proteomes" id="UP000515211">
    <property type="component" value="Unplaced"/>
</dbReference>
<dbReference type="InterPro" id="IPR021109">
    <property type="entry name" value="Peptidase_aspartic_dom_sf"/>
</dbReference>
<protein>
    <submittedName>
        <fullName evidence="3">Uncharacterized protein LOC107472370</fullName>
    </submittedName>
</protein>
<dbReference type="PANTHER" id="PTHR33067">
    <property type="entry name" value="RNA-DIRECTED DNA POLYMERASE-RELATED"/>
    <property type="match status" value="1"/>
</dbReference>
<dbReference type="RefSeq" id="XP_015947381.1">
    <property type="nucleotide sequence ID" value="XM_016091895.1"/>
</dbReference>